<keyword evidence="3" id="KW-1185">Reference proteome</keyword>
<dbReference type="AlphaFoldDB" id="A0A7W2TTG7"/>
<sequence>MSTALLDINDSNLQLWRGDTHLQSPGYALLDGRNYQFGHSARAAARLRPREVTTRYWWQLSTQPLQPALGPARHSADLVHAHLLQLHREAGQPESLILTVPDSMEREQLALLLGIIETCPFDAVGLVNRSVALAQHLPSGDPVFHLEFQLHQALLTELQEENGQRRLLRSQPLAGCGVLQLQERLIELIATAFIRQTRFDPRRKADTEQQLYNALPTALADLQRSGESNIEINGYSARLNAAALQEASQSLFTGIRDIVGSGGYRLIADPLAGLLPGIHSALPSLAVLASNQLAKARPLLENELPKGDAALALLKALPYSSTATQSSALEPSAAQVAIVEPETEAPRQTAPPRSKGPSHLLQGYNARPLRAEGTPLSGGWELYLDQQQWLLRGPNDSAATVNGQVYSTGRGIHCGDTLAIAGVVAGVLIEVEDTE</sequence>
<feature type="region of interest" description="Disordered" evidence="1">
    <location>
        <begin position="342"/>
        <end position="361"/>
    </location>
</feature>
<accession>A0A7W2TTG7</accession>
<evidence type="ECO:0000256" key="1">
    <source>
        <dbReference type="SAM" id="MobiDB-lite"/>
    </source>
</evidence>
<proteinExistence type="predicted"/>
<evidence type="ECO:0000313" key="3">
    <source>
        <dbReference type="Proteomes" id="UP000539350"/>
    </source>
</evidence>
<dbReference type="Proteomes" id="UP000539350">
    <property type="component" value="Unassembled WGS sequence"/>
</dbReference>
<comment type="caution">
    <text evidence="2">The sequence shown here is derived from an EMBL/GenBank/DDBJ whole genome shotgun (WGS) entry which is preliminary data.</text>
</comment>
<organism evidence="2 3">
    <name type="scientific">Sediminihaliea albiluteola</name>
    <dbReference type="NCBI Taxonomy" id="2758564"/>
    <lineage>
        <taxon>Bacteria</taxon>
        <taxon>Pseudomonadati</taxon>
        <taxon>Pseudomonadota</taxon>
        <taxon>Gammaproteobacteria</taxon>
        <taxon>Cellvibrionales</taxon>
        <taxon>Halieaceae</taxon>
        <taxon>Sediminihaliea</taxon>
    </lineage>
</organism>
<evidence type="ECO:0008006" key="4">
    <source>
        <dbReference type="Google" id="ProtNLM"/>
    </source>
</evidence>
<protein>
    <recommendedName>
        <fullName evidence="4">FHA domain-containing protein</fullName>
    </recommendedName>
</protein>
<dbReference type="Gene3D" id="3.90.640.10">
    <property type="entry name" value="Actin, Chain A, domain 4"/>
    <property type="match status" value="1"/>
</dbReference>
<dbReference type="EMBL" id="JACFXU010000010">
    <property type="protein sequence ID" value="MBA6411660.1"/>
    <property type="molecule type" value="Genomic_DNA"/>
</dbReference>
<name>A0A7W2TTG7_9GAMM</name>
<dbReference type="Gene3D" id="3.30.420.40">
    <property type="match status" value="2"/>
</dbReference>
<reference evidence="2 3" key="1">
    <citation type="submission" date="2020-07" db="EMBL/GenBank/DDBJ databases">
        <title>Halieaceae bacterium, F7430, whole genome shotgun sequencing project.</title>
        <authorList>
            <person name="Jiang S."/>
            <person name="Liu Z.W."/>
            <person name="Du Z.J."/>
        </authorList>
    </citation>
    <scope>NUCLEOTIDE SEQUENCE [LARGE SCALE GENOMIC DNA]</scope>
    <source>
        <strain evidence="2 3">F7430</strain>
    </source>
</reference>
<gene>
    <name evidence="2" type="ORF">H2508_00810</name>
</gene>
<dbReference type="RefSeq" id="WP_182168523.1">
    <property type="nucleotide sequence ID" value="NZ_JACFXU010000010.1"/>
</dbReference>
<evidence type="ECO:0000313" key="2">
    <source>
        <dbReference type="EMBL" id="MBA6411660.1"/>
    </source>
</evidence>